<organism evidence="4">
    <name type="scientific">Echinostoma caproni</name>
    <dbReference type="NCBI Taxonomy" id="27848"/>
    <lineage>
        <taxon>Eukaryota</taxon>
        <taxon>Metazoa</taxon>
        <taxon>Spiralia</taxon>
        <taxon>Lophotrochozoa</taxon>
        <taxon>Platyhelminthes</taxon>
        <taxon>Trematoda</taxon>
        <taxon>Digenea</taxon>
        <taxon>Plagiorchiida</taxon>
        <taxon>Echinostomata</taxon>
        <taxon>Echinostomatoidea</taxon>
        <taxon>Echinostomatidae</taxon>
        <taxon>Echinostoma</taxon>
    </lineage>
</organism>
<evidence type="ECO:0000313" key="4">
    <source>
        <dbReference type="WBParaSite" id="ECPE_0001022901-mRNA-1"/>
    </source>
</evidence>
<keyword evidence="3" id="KW-1185">Reference proteome</keyword>
<dbReference type="WBParaSite" id="ECPE_0001022901-mRNA-1">
    <property type="protein sequence ID" value="ECPE_0001022901-mRNA-1"/>
    <property type="gene ID" value="ECPE_0001022901"/>
</dbReference>
<gene>
    <name evidence="2" type="ORF">ECPE_LOCUS10197</name>
</gene>
<dbReference type="AlphaFoldDB" id="A0A183ATB2"/>
<evidence type="ECO:0000313" key="3">
    <source>
        <dbReference type="Proteomes" id="UP000272942"/>
    </source>
</evidence>
<proteinExistence type="predicted"/>
<dbReference type="Proteomes" id="UP000272942">
    <property type="component" value="Unassembled WGS sequence"/>
</dbReference>
<protein>
    <submittedName>
        <fullName evidence="4">Doublecortin domain-containing protein</fullName>
    </submittedName>
</protein>
<accession>A0A183ATB2</accession>
<name>A0A183ATB2_9TREM</name>
<evidence type="ECO:0000256" key="1">
    <source>
        <dbReference type="SAM" id="MobiDB-lite"/>
    </source>
</evidence>
<feature type="region of interest" description="Disordered" evidence="1">
    <location>
        <begin position="78"/>
        <end position="124"/>
    </location>
</feature>
<dbReference type="OrthoDB" id="6424029at2759"/>
<reference evidence="2 3" key="2">
    <citation type="submission" date="2018-11" db="EMBL/GenBank/DDBJ databases">
        <authorList>
            <consortium name="Pathogen Informatics"/>
        </authorList>
    </citation>
    <scope>NUCLEOTIDE SEQUENCE [LARGE SCALE GENOMIC DNA]</scope>
    <source>
        <strain evidence="2 3">Egypt</strain>
    </source>
</reference>
<dbReference type="EMBL" id="UZAN01048670">
    <property type="protein sequence ID" value="VDP86649.1"/>
    <property type="molecule type" value="Genomic_DNA"/>
</dbReference>
<sequence>MVGTRKDKRYALQLINPASNIKVTGLKARTDVYRITGLMPDIPVDFHTMIARFSTLTKPIEDSTLVIDRVAHHIVTKGQPVTTRSPRLAPDKLAFAKNPKPLTGPSQPYLERKSHTEQSGEMPS</sequence>
<evidence type="ECO:0000313" key="2">
    <source>
        <dbReference type="EMBL" id="VDP86649.1"/>
    </source>
</evidence>
<reference evidence="4" key="1">
    <citation type="submission" date="2016-06" db="UniProtKB">
        <authorList>
            <consortium name="WormBaseParasite"/>
        </authorList>
    </citation>
    <scope>IDENTIFICATION</scope>
</reference>